<proteinExistence type="predicted"/>
<dbReference type="Gene3D" id="3.30.420.10">
    <property type="entry name" value="Ribonuclease H-like superfamily/Ribonuclease H"/>
    <property type="match status" value="1"/>
</dbReference>
<dbReference type="EMBL" id="FOEF01000017">
    <property type="protein sequence ID" value="SEP51719.1"/>
    <property type="molecule type" value="Genomic_DNA"/>
</dbReference>
<keyword evidence="2" id="KW-1185">Reference proteome</keyword>
<gene>
    <name evidence="1" type="ORF">SAMN04489732_11737</name>
</gene>
<sequence>MLDKGIEHRYIKPRTPRLNGKVERSHRIDANLFNAELKEWQGRDCARRHRPKPRPCNQSPSAAQPVLTAMATHESRATFTPAVASVLRRVFAQPLRPRTRRRSARHDVM</sequence>
<evidence type="ECO:0008006" key="3">
    <source>
        <dbReference type="Google" id="ProtNLM"/>
    </source>
</evidence>
<evidence type="ECO:0000313" key="1">
    <source>
        <dbReference type="EMBL" id="SEP51719.1"/>
    </source>
</evidence>
<dbReference type="InterPro" id="IPR012337">
    <property type="entry name" value="RNaseH-like_sf"/>
</dbReference>
<dbReference type="Proteomes" id="UP000198582">
    <property type="component" value="Unassembled WGS sequence"/>
</dbReference>
<reference evidence="1 2" key="1">
    <citation type="submission" date="2016-10" db="EMBL/GenBank/DDBJ databases">
        <authorList>
            <person name="de Groot N.N."/>
        </authorList>
    </citation>
    <scope>NUCLEOTIDE SEQUENCE [LARGE SCALE GENOMIC DNA]</scope>
    <source>
        <strain evidence="1 2">DSM 44993</strain>
    </source>
</reference>
<dbReference type="AlphaFoldDB" id="A0A1H8YHT2"/>
<evidence type="ECO:0000313" key="2">
    <source>
        <dbReference type="Proteomes" id="UP000198582"/>
    </source>
</evidence>
<organism evidence="1 2">
    <name type="scientific">Amycolatopsis saalfeldensis</name>
    <dbReference type="NCBI Taxonomy" id="394193"/>
    <lineage>
        <taxon>Bacteria</taxon>
        <taxon>Bacillati</taxon>
        <taxon>Actinomycetota</taxon>
        <taxon>Actinomycetes</taxon>
        <taxon>Pseudonocardiales</taxon>
        <taxon>Pseudonocardiaceae</taxon>
        <taxon>Amycolatopsis</taxon>
    </lineage>
</organism>
<name>A0A1H8YHT2_9PSEU</name>
<dbReference type="InterPro" id="IPR036397">
    <property type="entry name" value="RNaseH_sf"/>
</dbReference>
<dbReference type="SUPFAM" id="SSF53098">
    <property type="entry name" value="Ribonuclease H-like"/>
    <property type="match status" value="1"/>
</dbReference>
<dbReference type="GO" id="GO:0003676">
    <property type="term" value="F:nucleic acid binding"/>
    <property type="evidence" value="ECO:0007669"/>
    <property type="project" value="InterPro"/>
</dbReference>
<accession>A0A1H8YHT2</accession>
<protein>
    <recommendedName>
        <fullName evidence="3">Integrase core domain-containing protein</fullName>
    </recommendedName>
</protein>